<dbReference type="Gene3D" id="1.10.260.40">
    <property type="entry name" value="lambda repressor-like DNA-binding domains"/>
    <property type="match status" value="1"/>
</dbReference>
<dbReference type="STRING" id="1209989.TepRe1_0129"/>
<dbReference type="OrthoDB" id="1725572at2"/>
<gene>
    <name evidence="3" type="ordered locus">TEPIRE1_0137</name>
</gene>
<reference evidence="4" key="1">
    <citation type="journal article" date="2013" name="Genome Announc.">
        <title>First genome sequence of a syntrophic acetate-oxidizing bacterium, Tepidanaerobacter acetatoxydans strain Re1.</title>
        <authorList>
            <person name="Manzoor S."/>
            <person name="Bongcam-Rudloff E."/>
            <person name="Schnurer A."/>
            <person name="Muller B."/>
        </authorList>
    </citation>
    <scope>NUCLEOTIDE SEQUENCE [LARGE SCALE GENOMIC DNA]</scope>
    <source>
        <strain evidence="4">Re1</strain>
    </source>
</reference>
<name>F4LS75_TEPAE</name>
<proteinExistence type="predicted"/>
<dbReference type="CDD" id="cd00093">
    <property type="entry name" value="HTH_XRE"/>
    <property type="match status" value="1"/>
</dbReference>
<dbReference type="KEGG" id="tae:TepiRe1_0137"/>
<sequence length="100" mass="11370">MNIGHRIKQIRIAKGLQGIQLAEKVGITNVYLSYLENGTKIPSIETLQKICDALGITLSEFFMDENANLPPEYQELIENVKVLSPKQLELLNEFLKTLRQ</sequence>
<dbReference type="GO" id="GO:0003677">
    <property type="term" value="F:DNA binding"/>
    <property type="evidence" value="ECO:0007669"/>
    <property type="project" value="UniProtKB-KW"/>
</dbReference>
<feature type="domain" description="HTH cro/C1-type" evidence="2">
    <location>
        <begin position="7"/>
        <end position="61"/>
    </location>
</feature>
<keyword evidence="4" id="KW-1185">Reference proteome</keyword>
<dbReference type="KEGG" id="tep:TepRe1_0129"/>
<dbReference type="InterPro" id="IPR010982">
    <property type="entry name" value="Lambda_DNA-bd_dom_sf"/>
</dbReference>
<dbReference type="PANTHER" id="PTHR46797">
    <property type="entry name" value="HTH-TYPE TRANSCRIPTIONAL REGULATOR"/>
    <property type="match status" value="1"/>
</dbReference>
<accession>L0RZ50</accession>
<dbReference type="GO" id="GO:0003700">
    <property type="term" value="F:DNA-binding transcription factor activity"/>
    <property type="evidence" value="ECO:0007669"/>
    <property type="project" value="TreeGrafter"/>
</dbReference>
<dbReference type="EMBL" id="HF563609">
    <property type="protein sequence ID" value="CCP24827.1"/>
    <property type="molecule type" value="Genomic_DNA"/>
</dbReference>
<dbReference type="Pfam" id="PF01381">
    <property type="entry name" value="HTH_3"/>
    <property type="match status" value="1"/>
</dbReference>
<dbReference type="InterPro" id="IPR001387">
    <property type="entry name" value="Cro/C1-type_HTH"/>
</dbReference>
<dbReference type="InterPro" id="IPR050807">
    <property type="entry name" value="TransReg_Diox_bact_type"/>
</dbReference>
<dbReference type="PATRIC" id="fig|1209989.3.peg.158"/>
<dbReference type="RefSeq" id="WP_013777262.1">
    <property type="nucleotide sequence ID" value="NC_015519.1"/>
</dbReference>
<evidence type="ECO:0000256" key="1">
    <source>
        <dbReference type="ARBA" id="ARBA00023125"/>
    </source>
</evidence>
<evidence type="ECO:0000259" key="2">
    <source>
        <dbReference type="PROSITE" id="PS50943"/>
    </source>
</evidence>
<dbReference type="AlphaFoldDB" id="F4LS75"/>
<evidence type="ECO:0000313" key="4">
    <source>
        <dbReference type="Proteomes" id="UP000010802"/>
    </source>
</evidence>
<dbReference type="Proteomes" id="UP000010802">
    <property type="component" value="Chromosome"/>
</dbReference>
<dbReference type="GO" id="GO:0005829">
    <property type="term" value="C:cytosol"/>
    <property type="evidence" value="ECO:0007669"/>
    <property type="project" value="TreeGrafter"/>
</dbReference>
<organism evidence="3 4">
    <name type="scientific">Tepidanaerobacter acetatoxydans (strain DSM 21804 / JCM 16047 / Re1)</name>
    <dbReference type="NCBI Taxonomy" id="1209989"/>
    <lineage>
        <taxon>Bacteria</taxon>
        <taxon>Bacillati</taxon>
        <taxon>Bacillota</taxon>
        <taxon>Clostridia</taxon>
        <taxon>Thermosediminibacterales</taxon>
        <taxon>Tepidanaerobacteraceae</taxon>
        <taxon>Tepidanaerobacter</taxon>
    </lineage>
</organism>
<dbReference type="eggNOG" id="COG1396">
    <property type="taxonomic scope" value="Bacteria"/>
</dbReference>
<dbReference type="SUPFAM" id="SSF47413">
    <property type="entry name" value="lambda repressor-like DNA-binding domains"/>
    <property type="match status" value="1"/>
</dbReference>
<keyword evidence="1" id="KW-0238">DNA-binding</keyword>
<evidence type="ECO:0000313" key="3">
    <source>
        <dbReference type="EMBL" id="CCP24827.1"/>
    </source>
</evidence>
<dbReference type="SMART" id="SM00530">
    <property type="entry name" value="HTH_XRE"/>
    <property type="match status" value="1"/>
</dbReference>
<dbReference type="PANTHER" id="PTHR46797:SF1">
    <property type="entry name" value="METHYLPHOSPHONATE SYNTHASE"/>
    <property type="match status" value="1"/>
</dbReference>
<accession>F4LS75</accession>
<dbReference type="PROSITE" id="PS50943">
    <property type="entry name" value="HTH_CROC1"/>
    <property type="match status" value="1"/>
</dbReference>
<protein>
    <submittedName>
        <fullName evidence="3">Helix-turn-helix domain protein</fullName>
    </submittedName>
</protein>
<dbReference type="HOGENOM" id="CLU_066192_17_15_9"/>